<evidence type="ECO:0000256" key="5">
    <source>
        <dbReference type="ARBA" id="ARBA00022692"/>
    </source>
</evidence>
<feature type="transmembrane region" description="Helical" evidence="8">
    <location>
        <begin position="42"/>
        <end position="62"/>
    </location>
</feature>
<dbReference type="PATRIC" id="fig|320778.3.peg.219"/>
<evidence type="ECO:0000313" key="10">
    <source>
        <dbReference type="Proteomes" id="UP000035909"/>
    </source>
</evidence>
<feature type="transmembrane region" description="Helical" evidence="8">
    <location>
        <begin position="218"/>
        <end position="237"/>
    </location>
</feature>
<accession>A0A0J1HID4</accession>
<evidence type="ECO:0000256" key="4">
    <source>
        <dbReference type="ARBA" id="ARBA00022475"/>
    </source>
</evidence>
<feature type="transmembrane region" description="Helical" evidence="8">
    <location>
        <begin position="125"/>
        <end position="150"/>
    </location>
</feature>
<dbReference type="InterPro" id="IPR052017">
    <property type="entry name" value="TSUP"/>
</dbReference>
<keyword evidence="7 8" id="KW-0472">Membrane</keyword>
<keyword evidence="10" id="KW-1185">Reference proteome</keyword>
<protein>
    <recommendedName>
        <fullName evidence="8">Probable membrane transporter protein</fullName>
    </recommendedName>
</protein>
<dbReference type="GO" id="GO:0005886">
    <property type="term" value="C:plasma membrane"/>
    <property type="evidence" value="ECO:0007669"/>
    <property type="project" value="UniProtKB-SubCell"/>
</dbReference>
<name>A0A0J1HID4_9GAMM</name>
<dbReference type="EMBL" id="LDOU01000002">
    <property type="protein sequence ID" value="KLV11374.1"/>
    <property type="molecule type" value="Genomic_DNA"/>
</dbReference>
<evidence type="ECO:0000256" key="1">
    <source>
        <dbReference type="ARBA" id="ARBA00004651"/>
    </source>
</evidence>
<proteinExistence type="inferred from homology"/>
<dbReference type="OrthoDB" id="5472127at2"/>
<dbReference type="Pfam" id="PF01925">
    <property type="entry name" value="TauE"/>
    <property type="match status" value="1"/>
</dbReference>
<evidence type="ECO:0000256" key="8">
    <source>
        <dbReference type="RuleBase" id="RU363041"/>
    </source>
</evidence>
<comment type="subcellular location">
    <subcellularLocation>
        <location evidence="1 8">Cell membrane</location>
        <topology evidence="1 8">Multi-pass membrane protein</topology>
    </subcellularLocation>
</comment>
<feature type="transmembrane region" description="Helical" evidence="8">
    <location>
        <begin position="162"/>
        <end position="181"/>
    </location>
</feature>
<evidence type="ECO:0000313" key="9">
    <source>
        <dbReference type="EMBL" id="KLV11374.1"/>
    </source>
</evidence>
<keyword evidence="4 8" id="KW-1003">Cell membrane</keyword>
<dbReference type="Proteomes" id="UP000035909">
    <property type="component" value="Unassembled WGS sequence"/>
</dbReference>
<dbReference type="InterPro" id="IPR002781">
    <property type="entry name" value="TM_pro_TauE-like"/>
</dbReference>
<feature type="transmembrane region" description="Helical" evidence="8">
    <location>
        <begin position="83"/>
        <end position="113"/>
    </location>
</feature>
<dbReference type="STRING" id="320778.ABT57_01055"/>
<dbReference type="AlphaFoldDB" id="A0A0J1HID4"/>
<comment type="similarity">
    <text evidence="2 8">Belongs to the 4-toluene sulfonate uptake permease (TSUP) (TC 2.A.102) family.</text>
</comment>
<dbReference type="RefSeq" id="WP_047883333.1">
    <property type="nucleotide sequence ID" value="NZ_CP071325.1"/>
</dbReference>
<gene>
    <name evidence="9" type="ORF">ABT57_01055</name>
</gene>
<evidence type="ECO:0000256" key="3">
    <source>
        <dbReference type="ARBA" id="ARBA00022448"/>
    </source>
</evidence>
<feature type="transmembrane region" description="Helical" evidence="8">
    <location>
        <begin position="7"/>
        <end position="36"/>
    </location>
</feature>
<reference evidence="9 10" key="1">
    <citation type="submission" date="2015-05" db="EMBL/GenBank/DDBJ databases">
        <title>Photobacterium galathea sp. nov.</title>
        <authorList>
            <person name="Machado H."/>
            <person name="Gram L."/>
        </authorList>
    </citation>
    <scope>NUCLEOTIDE SEQUENCE [LARGE SCALE GENOMIC DNA]</scope>
    <source>
        <strain evidence="9 10">DSM 22954</strain>
    </source>
</reference>
<comment type="caution">
    <text evidence="9">The sequence shown here is derived from an EMBL/GenBank/DDBJ whole genome shotgun (WGS) entry which is preliminary data.</text>
</comment>
<keyword evidence="3" id="KW-0813">Transport</keyword>
<keyword evidence="6 8" id="KW-1133">Transmembrane helix</keyword>
<keyword evidence="5 8" id="KW-0812">Transmembrane</keyword>
<dbReference type="PANTHER" id="PTHR30269">
    <property type="entry name" value="TRANSMEMBRANE PROTEIN YFCA"/>
    <property type="match status" value="1"/>
</dbReference>
<sequence>MDTSTLIYCALALAAGCFVQSTVGFGMAIVAAPIVYFFEPRFVPGTVTFVGLVLALINMWQYRAMISLKGLGAAFVGRVPGTLVAGALLLYISAEALALVLGAGVLIAVLISVLKVRIRPTSTSLFWAGFASGLMGTTTSIGGPPMALVLQHAEAGSLRANLAGYFVFSCILSLITLSATGHFSWWHLKYALMILPAPILATWFAYRIQHLIKAEWLRFALLGLCSFSGVIAIWQGLSPQMA</sequence>
<evidence type="ECO:0000256" key="2">
    <source>
        <dbReference type="ARBA" id="ARBA00009142"/>
    </source>
</evidence>
<evidence type="ECO:0000256" key="7">
    <source>
        <dbReference type="ARBA" id="ARBA00023136"/>
    </source>
</evidence>
<organism evidence="9 10">
    <name type="scientific">Photobacterium ganghwense</name>
    <dbReference type="NCBI Taxonomy" id="320778"/>
    <lineage>
        <taxon>Bacteria</taxon>
        <taxon>Pseudomonadati</taxon>
        <taxon>Pseudomonadota</taxon>
        <taxon>Gammaproteobacteria</taxon>
        <taxon>Vibrionales</taxon>
        <taxon>Vibrionaceae</taxon>
        <taxon>Photobacterium</taxon>
    </lineage>
</organism>
<evidence type="ECO:0000256" key="6">
    <source>
        <dbReference type="ARBA" id="ARBA00022989"/>
    </source>
</evidence>
<dbReference type="PANTHER" id="PTHR30269:SF37">
    <property type="entry name" value="MEMBRANE TRANSPORTER PROTEIN"/>
    <property type="match status" value="1"/>
</dbReference>